<dbReference type="PANTHER" id="PTHR31669">
    <property type="entry name" value="PROTEIN FAR1-RELATED SEQUENCE 10-RELATED"/>
    <property type="match status" value="1"/>
</dbReference>
<keyword evidence="1" id="KW-0862">Zinc</keyword>
<gene>
    <name evidence="2" type="ORF">CFOL_v3_03237</name>
</gene>
<dbReference type="AlphaFoldDB" id="A0A1Q3AVC8"/>
<comment type="subcellular location">
    <subcellularLocation>
        <location evidence="1">Nucleus</location>
    </subcellularLocation>
</comment>
<sequence>MFAKLLYDCETEDDFKFNWREMVEKYDVLDNRWLNRLFGLRDKWSPTFSRDTFSANIRSTHESESTNSVFQGMSCKIMSLTEFVRHYEENVKKMHEIEHIDDIILLEVDLAYLSLIVEF</sequence>
<dbReference type="InParanoid" id="A0A1Q3AVC8"/>
<keyword evidence="1" id="KW-0863">Zinc-finger</keyword>
<dbReference type="InterPro" id="IPR031052">
    <property type="entry name" value="FHY3/FAR1"/>
</dbReference>
<dbReference type="STRING" id="3775.A0A1Q3AVC8"/>
<reference evidence="3" key="1">
    <citation type="submission" date="2016-04" db="EMBL/GenBank/DDBJ databases">
        <title>Cephalotus genome sequencing.</title>
        <authorList>
            <person name="Fukushima K."/>
            <person name="Hasebe M."/>
            <person name="Fang X."/>
        </authorList>
    </citation>
    <scope>NUCLEOTIDE SEQUENCE [LARGE SCALE GENOMIC DNA]</scope>
    <source>
        <strain evidence="3">cv. St1</strain>
    </source>
</reference>
<dbReference type="GO" id="GO:0005634">
    <property type="term" value="C:nucleus"/>
    <property type="evidence" value="ECO:0007669"/>
    <property type="project" value="UniProtKB-SubCell"/>
</dbReference>
<dbReference type="GO" id="GO:0006355">
    <property type="term" value="P:regulation of DNA-templated transcription"/>
    <property type="evidence" value="ECO:0007669"/>
    <property type="project" value="UniProtKB-UniRule"/>
</dbReference>
<dbReference type="OrthoDB" id="751756at2759"/>
<proteinExistence type="inferred from homology"/>
<evidence type="ECO:0000313" key="2">
    <source>
        <dbReference type="EMBL" id="GAV59706.1"/>
    </source>
</evidence>
<dbReference type="PANTHER" id="PTHR31669:SF282">
    <property type="entry name" value="PROTEIN FAR1-RELATED SEQUENCE"/>
    <property type="match status" value="1"/>
</dbReference>
<keyword evidence="1" id="KW-0539">Nucleus</keyword>
<evidence type="ECO:0000313" key="3">
    <source>
        <dbReference type="Proteomes" id="UP000187406"/>
    </source>
</evidence>
<dbReference type="GO" id="GO:0008270">
    <property type="term" value="F:zinc ion binding"/>
    <property type="evidence" value="ECO:0007669"/>
    <property type="project" value="UniProtKB-UniRule"/>
</dbReference>
<protein>
    <recommendedName>
        <fullName evidence="1">Protein FAR1-RELATED SEQUENCE</fullName>
    </recommendedName>
</protein>
<keyword evidence="3" id="KW-1185">Reference proteome</keyword>
<keyword evidence="1" id="KW-0479">Metal-binding</keyword>
<accession>A0A1Q3AVC8</accession>
<organism evidence="2 3">
    <name type="scientific">Cephalotus follicularis</name>
    <name type="common">Albany pitcher plant</name>
    <dbReference type="NCBI Taxonomy" id="3775"/>
    <lineage>
        <taxon>Eukaryota</taxon>
        <taxon>Viridiplantae</taxon>
        <taxon>Streptophyta</taxon>
        <taxon>Embryophyta</taxon>
        <taxon>Tracheophyta</taxon>
        <taxon>Spermatophyta</taxon>
        <taxon>Magnoliopsida</taxon>
        <taxon>eudicotyledons</taxon>
        <taxon>Gunneridae</taxon>
        <taxon>Pentapetalae</taxon>
        <taxon>rosids</taxon>
        <taxon>fabids</taxon>
        <taxon>Oxalidales</taxon>
        <taxon>Cephalotaceae</taxon>
        <taxon>Cephalotus</taxon>
    </lineage>
</organism>
<comment type="caution">
    <text evidence="2">The sequence shown here is derived from an EMBL/GenBank/DDBJ whole genome shotgun (WGS) entry which is preliminary data.</text>
</comment>
<comment type="function">
    <text evidence="1">Putative transcription activator involved in regulating light control of development.</text>
</comment>
<evidence type="ECO:0000256" key="1">
    <source>
        <dbReference type="RuleBase" id="RU367018"/>
    </source>
</evidence>
<dbReference type="EMBL" id="BDDD01000122">
    <property type="protein sequence ID" value="GAV59706.1"/>
    <property type="molecule type" value="Genomic_DNA"/>
</dbReference>
<dbReference type="Proteomes" id="UP000187406">
    <property type="component" value="Unassembled WGS sequence"/>
</dbReference>
<comment type="similarity">
    <text evidence="1">Belongs to the FHY3/FAR1 family.</text>
</comment>
<name>A0A1Q3AVC8_CEPFO</name>